<protein>
    <submittedName>
        <fullName evidence="2">Uncharacterized protein</fullName>
    </submittedName>
</protein>
<organism evidence="2 3">
    <name type="scientific">Streptomyces cuspidosporus</name>
    <dbReference type="NCBI Taxonomy" id="66882"/>
    <lineage>
        <taxon>Bacteria</taxon>
        <taxon>Bacillati</taxon>
        <taxon>Actinomycetota</taxon>
        <taxon>Actinomycetes</taxon>
        <taxon>Kitasatosporales</taxon>
        <taxon>Streptomycetaceae</taxon>
        <taxon>Streptomyces</taxon>
    </lineage>
</organism>
<dbReference type="EMBL" id="BAAASD010000002">
    <property type="protein sequence ID" value="GAA2327318.1"/>
    <property type="molecule type" value="Genomic_DNA"/>
</dbReference>
<dbReference type="Proteomes" id="UP001500253">
    <property type="component" value="Unassembled WGS sequence"/>
</dbReference>
<evidence type="ECO:0000313" key="3">
    <source>
        <dbReference type="Proteomes" id="UP001500253"/>
    </source>
</evidence>
<evidence type="ECO:0000313" key="2">
    <source>
        <dbReference type="EMBL" id="GAA2327318.1"/>
    </source>
</evidence>
<dbReference type="InterPro" id="IPR036514">
    <property type="entry name" value="SGNH_hydro_sf"/>
</dbReference>
<dbReference type="Gene3D" id="3.40.50.1110">
    <property type="entry name" value="SGNH hydrolase"/>
    <property type="match status" value="1"/>
</dbReference>
<keyword evidence="3" id="KW-1185">Reference proteome</keyword>
<accession>A0ABN3FDM3</accession>
<reference evidence="2 3" key="1">
    <citation type="journal article" date="2019" name="Int. J. Syst. Evol. Microbiol.">
        <title>The Global Catalogue of Microorganisms (GCM) 10K type strain sequencing project: providing services to taxonomists for standard genome sequencing and annotation.</title>
        <authorList>
            <consortium name="The Broad Institute Genomics Platform"/>
            <consortium name="The Broad Institute Genome Sequencing Center for Infectious Disease"/>
            <person name="Wu L."/>
            <person name="Ma J."/>
        </authorList>
    </citation>
    <scope>NUCLEOTIDE SEQUENCE [LARGE SCALE GENOMIC DNA]</scope>
    <source>
        <strain evidence="2 3">JCM 4316</strain>
    </source>
</reference>
<proteinExistence type="predicted"/>
<evidence type="ECO:0000256" key="1">
    <source>
        <dbReference type="SAM" id="MobiDB-lite"/>
    </source>
</evidence>
<feature type="region of interest" description="Disordered" evidence="1">
    <location>
        <begin position="63"/>
        <end position="93"/>
    </location>
</feature>
<name>A0ABN3FDM3_9ACTN</name>
<sequence length="120" mass="12561">MFSEIHEAAPGADTVLVGYPRIVPEDTSACLEPIPGGTEKPLASDCRCRGTSTRTAPAVICRPNWSRRQSSTSRPPDLGQVRTGGGSGLAGSLTRPQVVLGARSTAVGRAPPGSPLRRLW</sequence>
<comment type="caution">
    <text evidence="2">The sequence shown here is derived from an EMBL/GenBank/DDBJ whole genome shotgun (WGS) entry which is preliminary data.</text>
</comment>
<gene>
    <name evidence="2" type="ORF">GCM10010246_06410</name>
</gene>